<protein>
    <submittedName>
        <fullName evidence="2">Transposase</fullName>
    </submittedName>
</protein>
<dbReference type="PANTHER" id="PTHR36966:SF1">
    <property type="entry name" value="REP-ASSOCIATED TYROSINE TRANSPOSASE"/>
    <property type="match status" value="1"/>
</dbReference>
<gene>
    <name evidence="2" type="ORF">CW751_09845</name>
</gene>
<keyword evidence="3" id="KW-1185">Reference proteome</keyword>
<dbReference type="GO" id="GO:0043565">
    <property type="term" value="F:sequence-specific DNA binding"/>
    <property type="evidence" value="ECO:0007669"/>
    <property type="project" value="TreeGrafter"/>
</dbReference>
<dbReference type="InterPro" id="IPR052715">
    <property type="entry name" value="RAYT_transposase"/>
</dbReference>
<dbReference type="InterPro" id="IPR002686">
    <property type="entry name" value="Transposase_17"/>
</dbReference>
<comment type="caution">
    <text evidence="2">The sequence shown here is derived from an EMBL/GenBank/DDBJ whole genome shotgun (WGS) entry which is preliminary data.</text>
</comment>
<dbReference type="InterPro" id="IPR036515">
    <property type="entry name" value="Transposase_17_sf"/>
</dbReference>
<evidence type="ECO:0000313" key="2">
    <source>
        <dbReference type="EMBL" id="PKR80367.1"/>
    </source>
</evidence>
<dbReference type="SUPFAM" id="SSF143422">
    <property type="entry name" value="Transposase IS200-like"/>
    <property type="match status" value="1"/>
</dbReference>
<dbReference type="AlphaFoldDB" id="A0A2I0R1C0"/>
<dbReference type="GO" id="GO:0004803">
    <property type="term" value="F:transposase activity"/>
    <property type="evidence" value="ECO:0007669"/>
    <property type="project" value="InterPro"/>
</dbReference>
<dbReference type="Gene3D" id="3.30.70.1290">
    <property type="entry name" value="Transposase IS200-like"/>
    <property type="match status" value="1"/>
</dbReference>
<accession>A0A2I0R1C0</accession>
<dbReference type="RefSeq" id="WP_101334838.1">
    <property type="nucleotide sequence ID" value="NZ_PJNI01000010.1"/>
</dbReference>
<dbReference type="Proteomes" id="UP000236654">
    <property type="component" value="Unassembled WGS sequence"/>
</dbReference>
<dbReference type="GO" id="GO:0006313">
    <property type="term" value="P:DNA transposition"/>
    <property type="evidence" value="ECO:0007669"/>
    <property type="project" value="InterPro"/>
</dbReference>
<dbReference type="EMBL" id="PJNI01000010">
    <property type="protein sequence ID" value="PKR80367.1"/>
    <property type="molecule type" value="Genomic_DNA"/>
</dbReference>
<sequence length="165" mass="19359">MKKSKLPNRKSLRLKGYDYASIGFYFITIDARKHLWLFGTIKDGKMYPNKLGEIIAEEWEFTREIRKNVKLHEYVVMPNHFHALVEICYSENKSNVPGEYKAPSQTLSAIVRGFKGAVTSKNKSLKLGNEKGVWHSSFNDQVIRDEQHYINVKNYIINNVRDWKY</sequence>
<feature type="domain" description="Transposase IS200-like" evidence="1">
    <location>
        <begin position="20"/>
        <end position="159"/>
    </location>
</feature>
<evidence type="ECO:0000313" key="3">
    <source>
        <dbReference type="Proteomes" id="UP000236654"/>
    </source>
</evidence>
<reference evidence="2 3" key="1">
    <citation type="submission" date="2017-12" db="EMBL/GenBank/DDBJ databases">
        <title>The draft genome sequence of Brumimicrobium saltpan LHR20.</title>
        <authorList>
            <person name="Do Z.-J."/>
            <person name="Luo H.-R."/>
        </authorList>
    </citation>
    <scope>NUCLEOTIDE SEQUENCE [LARGE SCALE GENOMIC DNA]</scope>
    <source>
        <strain evidence="2 3">LHR20</strain>
    </source>
</reference>
<organism evidence="2 3">
    <name type="scientific">Brumimicrobium salinarum</name>
    <dbReference type="NCBI Taxonomy" id="2058658"/>
    <lineage>
        <taxon>Bacteria</taxon>
        <taxon>Pseudomonadati</taxon>
        <taxon>Bacteroidota</taxon>
        <taxon>Flavobacteriia</taxon>
        <taxon>Flavobacteriales</taxon>
        <taxon>Crocinitomicaceae</taxon>
        <taxon>Brumimicrobium</taxon>
    </lineage>
</organism>
<name>A0A2I0R1C0_9FLAO</name>
<dbReference type="OrthoDB" id="9794403at2"/>
<evidence type="ECO:0000259" key="1">
    <source>
        <dbReference type="SMART" id="SM01321"/>
    </source>
</evidence>
<dbReference type="PANTHER" id="PTHR36966">
    <property type="entry name" value="REP-ASSOCIATED TYROSINE TRANSPOSASE"/>
    <property type="match status" value="1"/>
</dbReference>
<proteinExistence type="predicted"/>
<dbReference type="SMART" id="SM01321">
    <property type="entry name" value="Y1_Tnp"/>
    <property type="match status" value="1"/>
</dbReference>